<organism evidence="2 3">
    <name type="scientific">Aerosakkonema funiforme FACHB-1375</name>
    <dbReference type="NCBI Taxonomy" id="2949571"/>
    <lineage>
        <taxon>Bacteria</taxon>
        <taxon>Bacillati</taxon>
        <taxon>Cyanobacteriota</taxon>
        <taxon>Cyanophyceae</taxon>
        <taxon>Oscillatoriophycideae</taxon>
        <taxon>Aerosakkonematales</taxon>
        <taxon>Aerosakkonemataceae</taxon>
        <taxon>Aerosakkonema</taxon>
    </lineage>
</organism>
<reference evidence="2" key="1">
    <citation type="journal article" date="2015" name="ISME J.">
        <title>Draft Genome Sequence of Streptomyces incarnatus NRRL8089, which Produces the Nucleoside Antibiotic Sinefungin.</title>
        <authorList>
            <person name="Oshima K."/>
            <person name="Hattori M."/>
            <person name="Shimizu H."/>
            <person name="Fukuda K."/>
            <person name="Nemoto M."/>
            <person name="Inagaki K."/>
            <person name="Tamura T."/>
        </authorList>
    </citation>
    <scope>NUCLEOTIDE SEQUENCE</scope>
    <source>
        <strain evidence="2">FACHB-1375</strain>
    </source>
</reference>
<dbReference type="RefSeq" id="WP_190461541.1">
    <property type="nucleotide sequence ID" value="NZ_JACJPW010000003.1"/>
</dbReference>
<evidence type="ECO:0000313" key="2">
    <source>
        <dbReference type="EMBL" id="MBD2179891.1"/>
    </source>
</evidence>
<keyword evidence="2" id="KW-0808">Transferase</keyword>
<dbReference type="Gene3D" id="3.40.50.150">
    <property type="entry name" value="Vaccinia Virus protein VP39"/>
    <property type="match status" value="1"/>
</dbReference>
<name>A0A926V9X1_9CYAN</name>
<accession>A0A926V9X1</accession>
<dbReference type="AlphaFoldDB" id="A0A926V9X1"/>
<dbReference type="PANTHER" id="PTHR43464">
    <property type="entry name" value="METHYLTRANSFERASE"/>
    <property type="match status" value="1"/>
</dbReference>
<keyword evidence="2" id="KW-0489">Methyltransferase</keyword>
<dbReference type="EMBL" id="JACJPW010000003">
    <property type="protein sequence ID" value="MBD2179891.1"/>
    <property type="molecule type" value="Genomic_DNA"/>
</dbReference>
<protein>
    <submittedName>
        <fullName evidence="2">Class I SAM-dependent methyltransferase</fullName>
    </submittedName>
</protein>
<dbReference type="PANTHER" id="PTHR43464:SF91">
    <property type="entry name" value="SLL0487 PROTEIN"/>
    <property type="match status" value="1"/>
</dbReference>
<sequence length="444" mass="50575">MDSQSSEILEKIRQQFEKAPYPRTPLEKSPKGDAKFLNIHNIVNPYYLRNQKVIGTQGKVILDAGCGSGYKALALAAANPGAKIIGIDISEESVKLAHHRLQYHGFENAEFYTLTIENLPSLGIQFDYINNDEVLYLLPDPVAGLQAMKSALKPDGIIRTNLHSALQRSNYYRAQKFFQIMGFMDDNPQQLEIELVRETMHSLKDSTHLKVQAWHPEFERNDERLLANLLLQGDKGYTIPEVFSALRAADLEFISMVNWRYWDLMDLFKEPDNLPAFLAMSLPELSVEEQLHLFELLHPVHRLIDFWCGHPNSADPVVPVSQWTLADWQAAKVSLHPQLRTPRFTEDMLFSIINQRPLEISQHLHITKDPIFLIDSAIATSLLPLLDGPQMMMSLVERCKQLRPIHPVTLNPVDEATAWSTLIEPLTSLEEIGYILLERSPDKG</sequence>
<proteinExistence type="predicted"/>
<reference evidence="2" key="2">
    <citation type="submission" date="2020-08" db="EMBL/GenBank/DDBJ databases">
        <authorList>
            <person name="Chen M."/>
            <person name="Teng W."/>
            <person name="Zhao L."/>
            <person name="Hu C."/>
            <person name="Zhou Y."/>
            <person name="Han B."/>
            <person name="Song L."/>
            <person name="Shu W."/>
        </authorList>
    </citation>
    <scope>NUCLEOTIDE SEQUENCE</scope>
    <source>
        <strain evidence="2">FACHB-1375</strain>
    </source>
</reference>
<dbReference type="GO" id="GO:0032259">
    <property type="term" value="P:methylation"/>
    <property type="evidence" value="ECO:0007669"/>
    <property type="project" value="UniProtKB-KW"/>
</dbReference>
<dbReference type="GO" id="GO:0008168">
    <property type="term" value="F:methyltransferase activity"/>
    <property type="evidence" value="ECO:0007669"/>
    <property type="project" value="UniProtKB-KW"/>
</dbReference>
<dbReference type="InterPro" id="IPR025714">
    <property type="entry name" value="Methyltranfer_dom"/>
</dbReference>
<dbReference type="Proteomes" id="UP000641646">
    <property type="component" value="Unassembled WGS sequence"/>
</dbReference>
<dbReference type="CDD" id="cd02440">
    <property type="entry name" value="AdoMet_MTases"/>
    <property type="match status" value="1"/>
</dbReference>
<feature type="domain" description="Methyltransferase" evidence="1">
    <location>
        <begin position="57"/>
        <end position="167"/>
    </location>
</feature>
<dbReference type="Pfam" id="PF13847">
    <property type="entry name" value="Methyltransf_31"/>
    <property type="match status" value="1"/>
</dbReference>
<evidence type="ECO:0000313" key="3">
    <source>
        <dbReference type="Proteomes" id="UP000641646"/>
    </source>
</evidence>
<comment type="caution">
    <text evidence="2">The sequence shown here is derived from an EMBL/GenBank/DDBJ whole genome shotgun (WGS) entry which is preliminary data.</text>
</comment>
<evidence type="ECO:0000259" key="1">
    <source>
        <dbReference type="Pfam" id="PF13847"/>
    </source>
</evidence>
<dbReference type="InterPro" id="IPR029063">
    <property type="entry name" value="SAM-dependent_MTases_sf"/>
</dbReference>
<dbReference type="SUPFAM" id="SSF53335">
    <property type="entry name" value="S-adenosyl-L-methionine-dependent methyltransferases"/>
    <property type="match status" value="1"/>
</dbReference>
<keyword evidence="3" id="KW-1185">Reference proteome</keyword>
<gene>
    <name evidence="2" type="ORF">H6G03_01985</name>
</gene>